<dbReference type="KEGG" id="vg:80005558"/>
<evidence type="ECO:0000313" key="2">
    <source>
        <dbReference type="EMBL" id="QGJ89454.1"/>
    </source>
</evidence>
<gene>
    <name evidence="2" type="primary">50</name>
    <name evidence="2" type="ORF">PBI_ARIADNE_50</name>
</gene>
<reference evidence="2 3" key="1">
    <citation type="submission" date="2019-10" db="EMBL/GenBank/DDBJ databases">
        <authorList>
            <person name="Mahalingam V.A."/>
            <person name="Aull H.A."/>
            <person name="Garlena R.A."/>
            <person name="Russell D.A."/>
            <person name="Pope W.H."/>
            <person name="Jacobs-Sera D."/>
            <person name="Hatfull G.F."/>
        </authorList>
    </citation>
    <scope>NUCLEOTIDE SEQUENCE [LARGE SCALE GENOMIC DNA]</scope>
</reference>
<sequence>MTQSTHPNVEDDDGIGTTPTPVPPADIDLDDLGVAEPTDAIFTPEEE</sequence>
<feature type="region of interest" description="Disordered" evidence="1">
    <location>
        <begin position="1"/>
        <end position="47"/>
    </location>
</feature>
<proteinExistence type="predicted"/>
<evidence type="ECO:0000313" key="3">
    <source>
        <dbReference type="Proteomes" id="UP000424003"/>
    </source>
</evidence>
<dbReference type="EMBL" id="MN585986">
    <property type="protein sequence ID" value="QGJ89454.1"/>
    <property type="molecule type" value="Genomic_DNA"/>
</dbReference>
<keyword evidence="3" id="KW-1185">Reference proteome</keyword>
<organism evidence="2 3">
    <name type="scientific">Microbacterium phage Ariadne</name>
    <dbReference type="NCBI Taxonomy" id="2656546"/>
    <lineage>
        <taxon>Viruses</taxon>
        <taxon>Duplodnaviria</taxon>
        <taxon>Heunggongvirae</taxon>
        <taxon>Uroviricota</taxon>
        <taxon>Caudoviricetes</taxon>
        <taxon>Hodgkinviridae</taxon>
        <taxon>Metamorphoovirus</taxon>
        <taxon>Metamorphoovirus ariadne</taxon>
    </lineage>
</organism>
<dbReference type="Proteomes" id="UP000424003">
    <property type="component" value="Segment"/>
</dbReference>
<name>A0A649VB73_9CAUD</name>
<dbReference type="GeneID" id="80005558"/>
<accession>A0A649VB73</accession>
<dbReference type="RefSeq" id="YP_010751886.1">
    <property type="nucleotide sequence ID" value="NC_073374.1"/>
</dbReference>
<evidence type="ECO:0000256" key="1">
    <source>
        <dbReference type="SAM" id="MobiDB-lite"/>
    </source>
</evidence>
<protein>
    <submittedName>
        <fullName evidence="2">Minor tail protein</fullName>
    </submittedName>
</protein>